<dbReference type="Proteomes" id="UP001140949">
    <property type="component" value="Unassembled WGS sequence"/>
</dbReference>
<comment type="subcellular location">
    <subcellularLocation>
        <location evidence="1">Mitochondrion inner membrane</location>
        <topology evidence="1">Single-pass membrane protein</topology>
    </subcellularLocation>
</comment>
<accession>A0AAX6GRG3</accession>
<feature type="transmembrane region" description="Helical" evidence="9">
    <location>
        <begin position="102"/>
        <end position="124"/>
    </location>
</feature>
<evidence type="ECO:0000313" key="10">
    <source>
        <dbReference type="EMBL" id="KAJ6830907.1"/>
    </source>
</evidence>
<evidence type="ECO:0000256" key="5">
    <source>
        <dbReference type="ARBA" id="ARBA00022723"/>
    </source>
</evidence>
<evidence type="ECO:0000256" key="9">
    <source>
        <dbReference type="SAM" id="Phobius"/>
    </source>
</evidence>
<dbReference type="GO" id="GO:0045273">
    <property type="term" value="C:respiratory chain complex II (succinate dehydrogenase)"/>
    <property type="evidence" value="ECO:0007669"/>
    <property type="project" value="UniProtKB-ARBA"/>
</dbReference>
<evidence type="ECO:0000256" key="6">
    <source>
        <dbReference type="ARBA" id="ARBA00022989"/>
    </source>
</evidence>
<comment type="subunit">
    <text evidence="2">Component of complex II composed of eight subunits in plants: four classical SDH subunits SDH1, SDH2, SDH3 and SDH4 (a flavoprotein (FP), an iron-sulfur protein (IP), and a cytochrome b composed of a large and a small subunit.), as well as four subunits unknown in mitochondria from bacteria and heterotrophic eukaryotes.</text>
</comment>
<dbReference type="GO" id="GO:0006121">
    <property type="term" value="P:mitochondrial electron transport, succinate to ubiquinone"/>
    <property type="evidence" value="ECO:0007669"/>
    <property type="project" value="TreeGrafter"/>
</dbReference>
<evidence type="ECO:0000256" key="2">
    <source>
        <dbReference type="ARBA" id="ARBA00011313"/>
    </source>
</evidence>
<sequence>MDAPFALRGCLAHTSSKYPIMDGFRLSSPSLEHKSVTRSPYTPSFLAGTSPSIVVPSGSRALHGSRVLAGSSKGAISNRPLSPHLALKKPQMRATFSISHRIFGAALASGIMLLPVAMKFSLLYDV</sequence>
<dbReference type="Pfam" id="PF01127">
    <property type="entry name" value="Sdh_cyt"/>
    <property type="match status" value="1"/>
</dbReference>
<comment type="caution">
    <text evidence="10">The sequence shown here is derived from an EMBL/GenBank/DDBJ whole genome shotgun (WGS) entry which is preliminary data.</text>
</comment>
<name>A0AAX6GRG3_IRIPA</name>
<keyword evidence="11" id="KW-1185">Reference proteome</keyword>
<evidence type="ECO:0000256" key="7">
    <source>
        <dbReference type="ARBA" id="ARBA00023004"/>
    </source>
</evidence>
<dbReference type="SUPFAM" id="SSF81343">
    <property type="entry name" value="Fumarate reductase respiratory complex transmembrane subunits"/>
    <property type="match status" value="1"/>
</dbReference>
<dbReference type="GO" id="GO:0006099">
    <property type="term" value="P:tricarboxylic acid cycle"/>
    <property type="evidence" value="ECO:0007669"/>
    <property type="project" value="InterPro"/>
</dbReference>
<reference evidence="10" key="2">
    <citation type="submission" date="2023-04" db="EMBL/GenBank/DDBJ databases">
        <authorList>
            <person name="Bruccoleri R.E."/>
            <person name="Oakeley E.J."/>
            <person name="Faust A.-M."/>
            <person name="Dessus-Babus S."/>
            <person name="Altorfer M."/>
            <person name="Burckhardt D."/>
            <person name="Oertli M."/>
            <person name="Naumann U."/>
            <person name="Petersen F."/>
            <person name="Wong J."/>
        </authorList>
    </citation>
    <scope>NUCLEOTIDE SEQUENCE</scope>
    <source>
        <strain evidence="10">GSM-AAB239-AS_SAM_17_03QT</strain>
        <tissue evidence="10">Leaf</tissue>
    </source>
</reference>
<dbReference type="InterPro" id="IPR000701">
    <property type="entry name" value="SuccDH_FuR_B_TM-su"/>
</dbReference>
<keyword evidence="6 9" id="KW-1133">Transmembrane helix</keyword>
<keyword evidence="4 9" id="KW-0812">Transmembrane</keyword>
<gene>
    <name evidence="10" type="ORF">M6B38_352750</name>
</gene>
<reference evidence="10" key="1">
    <citation type="journal article" date="2023" name="GigaByte">
        <title>Genome assembly of the bearded iris, Iris pallida Lam.</title>
        <authorList>
            <person name="Bruccoleri R.E."/>
            <person name="Oakeley E.J."/>
            <person name="Faust A.M.E."/>
            <person name="Altorfer M."/>
            <person name="Dessus-Babus S."/>
            <person name="Burckhardt D."/>
            <person name="Oertli M."/>
            <person name="Naumann U."/>
            <person name="Petersen F."/>
            <person name="Wong J."/>
        </authorList>
    </citation>
    <scope>NUCLEOTIDE SEQUENCE</scope>
    <source>
        <strain evidence="10">GSM-AAB239-AS_SAM_17_03QT</strain>
    </source>
</reference>
<evidence type="ECO:0000313" key="11">
    <source>
        <dbReference type="Proteomes" id="UP001140949"/>
    </source>
</evidence>
<dbReference type="InterPro" id="IPR014314">
    <property type="entry name" value="Succ_DH_cytb556"/>
</dbReference>
<evidence type="ECO:0000256" key="3">
    <source>
        <dbReference type="ARBA" id="ARBA00022617"/>
    </source>
</evidence>
<dbReference type="GO" id="GO:0009055">
    <property type="term" value="F:electron transfer activity"/>
    <property type="evidence" value="ECO:0007669"/>
    <property type="project" value="InterPro"/>
</dbReference>
<dbReference type="InterPro" id="IPR034804">
    <property type="entry name" value="SQR/QFR_C/D"/>
</dbReference>
<evidence type="ECO:0000256" key="8">
    <source>
        <dbReference type="ARBA" id="ARBA00023136"/>
    </source>
</evidence>
<keyword evidence="3" id="KW-0349">Heme</keyword>
<dbReference type="EMBL" id="JANAVB010017196">
    <property type="protein sequence ID" value="KAJ6830907.1"/>
    <property type="molecule type" value="Genomic_DNA"/>
</dbReference>
<dbReference type="PANTHER" id="PTHR10978:SF18">
    <property type="entry name" value="SUCCINATE DEHYDROGENASE SUBUNIT 3-1, MITOCHONDRIAL"/>
    <property type="match status" value="1"/>
</dbReference>
<evidence type="ECO:0000256" key="1">
    <source>
        <dbReference type="ARBA" id="ARBA00004434"/>
    </source>
</evidence>
<proteinExistence type="predicted"/>
<organism evidence="10 11">
    <name type="scientific">Iris pallida</name>
    <name type="common">Sweet iris</name>
    <dbReference type="NCBI Taxonomy" id="29817"/>
    <lineage>
        <taxon>Eukaryota</taxon>
        <taxon>Viridiplantae</taxon>
        <taxon>Streptophyta</taxon>
        <taxon>Embryophyta</taxon>
        <taxon>Tracheophyta</taxon>
        <taxon>Spermatophyta</taxon>
        <taxon>Magnoliopsida</taxon>
        <taxon>Liliopsida</taxon>
        <taxon>Asparagales</taxon>
        <taxon>Iridaceae</taxon>
        <taxon>Iridoideae</taxon>
        <taxon>Irideae</taxon>
        <taxon>Iris</taxon>
    </lineage>
</organism>
<dbReference type="PANTHER" id="PTHR10978">
    <property type="entry name" value="SUCCINATE DEHYDROGENASE CYTOCHROME B560 SUBUNIT"/>
    <property type="match status" value="1"/>
</dbReference>
<dbReference type="Gene3D" id="1.20.1300.10">
    <property type="entry name" value="Fumarate reductase/succinate dehydrogenase, transmembrane subunit"/>
    <property type="match status" value="1"/>
</dbReference>
<evidence type="ECO:0000256" key="4">
    <source>
        <dbReference type="ARBA" id="ARBA00022692"/>
    </source>
</evidence>
<keyword evidence="5" id="KW-0479">Metal-binding</keyword>
<protein>
    <submittedName>
        <fullName evidence="10">Succinate dehydrogenase subunit 3-2, mitochondrial-like isoform X2</fullName>
    </submittedName>
</protein>
<keyword evidence="7" id="KW-0408">Iron</keyword>
<keyword evidence="8 9" id="KW-0472">Membrane</keyword>
<dbReference type="GO" id="GO:0005743">
    <property type="term" value="C:mitochondrial inner membrane"/>
    <property type="evidence" value="ECO:0007669"/>
    <property type="project" value="UniProtKB-SubCell"/>
</dbReference>
<dbReference type="GO" id="GO:0046872">
    <property type="term" value="F:metal ion binding"/>
    <property type="evidence" value="ECO:0007669"/>
    <property type="project" value="UniProtKB-KW"/>
</dbReference>
<dbReference type="AlphaFoldDB" id="A0AAX6GRG3"/>